<keyword evidence="2" id="KW-0547">Nucleotide-binding</keyword>
<evidence type="ECO:0000256" key="3">
    <source>
        <dbReference type="ARBA" id="ARBA00022840"/>
    </source>
</evidence>
<dbReference type="PANTHER" id="PTHR24220:SF86">
    <property type="entry name" value="ABC TRANSPORTER ABCH.1"/>
    <property type="match status" value="1"/>
</dbReference>
<dbReference type="Gene3D" id="3.40.50.300">
    <property type="entry name" value="P-loop containing nucleotide triphosphate hydrolases"/>
    <property type="match status" value="1"/>
</dbReference>
<dbReference type="RefSeq" id="WP_042459385.1">
    <property type="nucleotide sequence ID" value="NZ_BBPN01000059.1"/>
</dbReference>
<evidence type="ECO:0000313" key="7">
    <source>
        <dbReference type="Proteomes" id="UP000183015"/>
    </source>
</evidence>
<dbReference type="Pfam" id="PF00005">
    <property type="entry name" value="ABC_tran"/>
    <property type="match status" value="1"/>
</dbReference>
<dbReference type="GO" id="GO:0016887">
    <property type="term" value="F:ATP hydrolysis activity"/>
    <property type="evidence" value="ECO:0007669"/>
    <property type="project" value="InterPro"/>
</dbReference>
<dbReference type="eggNOG" id="COG1136">
    <property type="taxonomic scope" value="Bacteria"/>
</dbReference>
<dbReference type="PROSITE" id="PS50893">
    <property type="entry name" value="ABC_TRANSPORTER_2"/>
    <property type="match status" value="1"/>
</dbReference>
<dbReference type="GO" id="GO:0098796">
    <property type="term" value="C:membrane protein complex"/>
    <property type="evidence" value="ECO:0007669"/>
    <property type="project" value="UniProtKB-ARBA"/>
</dbReference>
<dbReference type="Proteomes" id="UP000183015">
    <property type="component" value="Unassembled WGS sequence"/>
</dbReference>
<protein>
    <submittedName>
        <fullName evidence="6">Putative ABC transport system ATP-binding protein</fullName>
    </submittedName>
</protein>
<keyword evidence="1" id="KW-0813">Transport</keyword>
<dbReference type="InterPro" id="IPR015854">
    <property type="entry name" value="ABC_transpr_LolD-like"/>
</dbReference>
<dbReference type="CDD" id="cd03255">
    <property type="entry name" value="ABC_MJ0796_LolCDE_FtsE"/>
    <property type="match status" value="1"/>
</dbReference>
<dbReference type="EMBL" id="FOAZ01000003">
    <property type="protein sequence ID" value="SEK70204.1"/>
    <property type="molecule type" value="Genomic_DNA"/>
</dbReference>
<feature type="region of interest" description="Disordered" evidence="4">
    <location>
        <begin position="253"/>
        <end position="272"/>
    </location>
</feature>
<gene>
    <name evidence="6" type="ORF">SAMN05414137_103163</name>
</gene>
<dbReference type="InterPro" id="IPR027417">
    <property type="entry name" value="P-loop_NTPase"/>
</dbReference>
<organism evidence="6 7">
    <name type="scientific">Streptacidiphilus jiangxiensis</name>
    <dbReference type="NCBI Taxonomy" id="235985"/>
    <lineage>
        <taxon>Bacteria</taxon>
        <taxon>Bacillati</taxon>
        <taxon>Actinomycetota</taxon>
        <taxon>Actinomycetes</taxon>
        <taxon>Kitasatosporales</taxon>
        <taxon>Streptomycetaceae</taxon>
        <taxon>Streptacidiphilus</taxon>
    </lineage>
</organism>
<dbReference type="SMART" id="SM00382">
    <property type="entry name" value="AAA"/>
    <property type="match status" value="1"/>
</dbReference>
<evidence type="ECO:0000256" key="1">
    <source>
        <dbReference type="ARBA" id="ARBA00022448"/>
    </source>
</evidence>
<sequence>MTLTPGPLSGATSDGRGPAPVIAARRLVKTYGMGDAVVHALAGVDLTVEVGDYVAIMGSSGSGKSTLMNILGCLDVPTTGRYLLDGIDVGGLDERQLSLVRNRKIGFIFQSFNLVPRTTAVAQVELPLAYAGVKAAERRRRAMAALTMVGLADRAEHKPNELSGGQQQRVAVARALVTSPAMLLADEPTGNLDSHSTKEVLGIVDRLNASGRTVVLITHEDEVAHHAKRVIRLVDGLIVSDVRQAPVAGPPPALEAAAAGPAHGELTQGGVR</sequence>
<evidence type="ECO:0000256" key="2">
    <source>
        <dbReference type="ARBA" id="ARBA00022741"/>
    </source>
</evidence>
<dbReference type="GO" id="GO:0005524">
    <property type="term" value="F:ATP binding"/>
    <property type="evidence" value="ECO:0007669"/>
    <property type="project" value="UniProtKB-KW"/>
</dbReference>
<reference evidence="7" key="1">
    <citation type="submission" date="2016-10" db="EMBL/GenBank/DDBJ databases">
        <authorList>
            <person name="Varghese N."/>
        </authorList>
    </citation>
    <scope>NUCLEOTIDE SEQUENCE [LARGE SCALE GENOMIC DNA]</scope>
    <source>
        <strain evidence="7">DSM 45096 / BCRC 16803 / CGMCC 4.1857 / CIP 109030 / JCM 12277 / KCTC 19219 / NBRC 100920 / 33214</strain>
    </source>
</reference>
<feature type="domain" description="ABC transporter" evidence="5">
    <location>
        <begin position="22"/>
        <end position="260"/>
    </location>
</feature>
<dbReference type="InterPro" id="IPR003593">
    <property type="entry name" value="AAA+_ATPase"/>
</dbReference>
<dbReference type="SUPFAM" id="SSF52540">
    <property type="entry name" value="P-loop containing nucleoside triphosphate hydrolases"/>
    <property type="match status" value="1"/>
</dbReference>
<keyword evidence="7" id="KW-1185">Reference proteome</keyword>
<dbReference type="OrthoDB" id="9802264at2"/>
<dbReference type="InterPro" id="IPR003439">
    <property type="entry name" value="ABC_transporter-like_ATP-bd"/>
</dbReference>
<dbReference type="GO" id="GO:0005886">
    <property type="term" value="C:plasma membrane"/>
    <property type="evidence" value="ECO:0007669"/>
    <property type="project" value="TreeGrafter"/>
</dbReference>
<dbReference type="InterPro" id="IPR017871">
    <property type="entry name" value="ABC_transporter-like_CS"/>
</dbReference>
<proteinExistence type="predicted"/>
<accession>A0A1H7J752</accession>
<keyword evidence="3 6" id="KW-0067">ATP-binding</keyword>
<dbReference type="GO" id="GO:0022857">
    <property type="term" value="F:transmembrane transporter activity"/>
    <property type="evidence" value="ECO:0007669"/>
    <property type="project" value="TreeGrafter"/>
</dbReference>
<name>A0A1H7J752_STRJI</name>
<dbReference type="InterPro" id="IPR017911">
    <property type="entry name" value="MacB-like_ATP-bd"/>
</dbReference>
<dbReference type="PROSITE" id="PS00211">
    <property type="entry name" value="ABC_TRANSPORTER_1"/>
    <property type="match status" value="1"/>
</dbReference>
<evidence type="ECO:0000256" key="4">
    <source>
        <dbReference type="SAM" id="MobiDB-lite"/>
    </source>
</evidence>
<dbReference type="PANTHER" id="PTHR24220">
    <property type="entry name" value="IMPORT ATP-BINDING PROTEIN"/>
    <property type="match status" value="1"/>
</dbReference>
<evidence type="ECO:0000259" key="5">
    <source>
        <dbReference type="PROSITE" id="PS50893"/>
    </source>
</evidence>
<dbReference type="STRING" id="235985.SAMN05414137_103163"/>
<dbReference type="FunFam" id="3.40.50.300:FF:000032">
    <property type="entry name" value="Export ABC transporter ATP-binding protein"/>
    <property type="match status" value="1"/>
</dbReference>
<dbReference type="AlphaFoldDB" id="A0A1H7J752"/>
<evidence type="ECO:0000313" key="6">
    <source>
        <dbReference type="EMBL" id="SEK70204.1"/>
    </source>
</evidence>